<evidence type="ECO:0000256" key="3">
    <source>
        <dbReference type="ARBA" id="ARBA00022989"/>
    </source>
</evidence>
<feature type="transmembrane region" description="Helical" evidence="5">
    <location>
        <begin position="172"/>
        <end position="188"/>
    </location>
</feature>
<dbReference type="Proteomes" id="UP000029868">
    <property type="component" value="Unassembled WGS sequence"/>
</dbReference>
<name>A0A099L2U8_COLPS</name>
<dbReference type="NCBIfam" id="TIGR03097">
    <property type="entry name" value="PEP_O_lig_1"/>
    <property type="match status" value="1"/>
</dbReference>
<feature type="domain" description="DUF5935" evidence="7">
    <location>
        <begin position="1"/>
        <end position="189"/>
    </location>
</feature>
<reference evidence="8 9" key="1">
    <citation type="submission" date="2014-08" db="EMBL/GenBank/DDBJ databases">
        <title>Genomic and Phenotypic Diversity of Colwellia psychrerythraea strains from Disparate Marine Basins.</title>
        <authorList>
            <person name="Techtmann S.M."/>
            <person name="Stelling S.C."/>
            <person name="Utturkar S.M."/>
            <person name="Alshibli N."/>
            <person name="Harris A."/>
            <person name="Brown S.D."/>
            <person name="Hazen T.C."/>
        </authorList>
    </citation>
    <scope>NUCLEOTIDE SEQUENCE [LARGE SCALE GENOMIC DNA]</scope>
    <source>
        <strain evidence="8 9">GAB14E</strain>
    </source>
</reference>
<dbReference type="InterPro" id="IPR017528">
    <property type="entry name" value="CHP03097O-antigen_lig-rel"/>
</dbReference>
<feature type="transmembrane region" description="Helical" evidence="5">
    <location>
        <begin position="403"/>
        <end position="424"/>
    </location>
</feature>
<proteinExistence type="predicted"/>
<evidence type="ECO:0000256" key="2">
    <source>
        <dbReference type="ARBA" id="ARBA00022692"/>
    </source>
</evidence>
<dbReference type="AlphaFoldDB" id="A0A099L2U8"/>
<feature type="domain" description="O-antigen ligase-related" evidence="6">
    <location>
        <begin position="203"/>
        <end position="355"/>
    </location>
</feature>
<gene>
    <name evidence="8" type="ORF">GAB14E_1656</name>
</gene>
<dbReference type="PANTHER" id="PTHR37422:SF13">
    <property type="entry name" value="LIPOPOLYSACCHARIDE BIOSYNTHESIS PROTEIN PA4999-RELATED"/>
    <property type="match status" value="1"/>
</dbReference>
<evidence type="ECO:0000259" key="7">
    <source>
        <dbReference type="Pfam" id="PF19358"/>
    </source>
</evidence>
<dbReference type="RefSeq" id="WP_033080961.1">
    <property type="nucleotide sequence ID" value="NZ_JQEC01000006.1"/>
</dbReference>
<dbReference type="Pfam" id="PF19358">
    <property type="entry name" value="DUF5935"/>
    <property type="match status" value="1"/>
</dbReference>
<evidence type="ECO:0000259" key="6">
    <source>
        <dbReference type="Pfam" id="PF04932"/>
    </source>
</evidence>
<dbReference type="PANTHER" id="PTHR37422">
    <property type="entry name" value="TEICHURONIC ACID BIOSYNTHESIS PROTEIN TUAE"/>
    <property type="match status" value="1"/>
</dbReference>
<comment type="caution">
    <text evidence="8">The sequence shown here is derived from an EMBL/GenBank/DDBJ whole genome shotgun (WGS) entry which is preliminary data.</text>
</comment>
<accession>A0A099L2U8</accession>
<dbReference type="InterPro" id="IPR007016">
    <property type="entry name" value="O-antigen_ligase-rel_domated"/>
</dbReference>
<dbReference type="InterPro" id="IPR051533">
    <property type="entry name" value="WaaL-like"/>
</dbReference>
<feature type="transmembrane region" description="Helical" evidence="5">
    <location>
        <begin position="346"/>
        <end position="365"/>
    </location>
</feature>
<evidence type="ECO:0000256" key="1">
    <source>
        <dbReference type="ARBA" id="ARBA00004141"/>
    </source>
</evidence>
<feature type="transmembrane region" description="Helical" evidence="5">
    <location>
        <begin position="130"/>
        <end position="152"/>
    </location>
</feature>
<feature type="transmembrane region" description="Helical" evidence="5">
    <location>
        <begin position="75"/>
        <end position="93"/>
    </location>
</feature>
<keyword evidence="2 5" id="KW-0812">Transmembrane</keyword>
<dbReference type="PATRIC" id="fig|28229.3.peg.824"/>
<evidence type="ECO:0000313" key="8">
    <source>
        <dbReference type="EMBL" id="KGJ96780.1"/>
    </source>
</evidence>
<evidence type="ECO:0000313" key="9">
    <source>
        <dbReference type="Proteomes" id="UP000029868"/>
    </source>
</evidence>
<dbReference type="EMBL" id="JQEC01000006">
    <property type="protein sequence ID" value="KGJ96780.1"/>
    <property type="molecule type" value="Genomic_DNA"/>
</dbReference>
<dbReference type="GO" id="GO:0016020">
    <property type="term" value="C:membrane"/>
    <property type="evidence" value="ECO:0007669"/>
    <property type="project" value="UniProtKB-SubCell"/>
</dbReference>
<comment type="subcellular location">
    <subcellularLocation>
        <location evidence="1">Membrane</location>
        <topology evidence="1">Multi-pass membrane protein</topology>
    </subcellularLocation>
</comment>
<dbReference type="Pfam" id="PF04932">
    <property type="entry name" value="Wzy_C"/>
    <property type="match status" value="1"/>
</dbReference>
<feature type="transmembrane region" description="Helical" evidence="5">
    <location>
        <begin position="195"/>
        <end position="211"/>
    </location>
</feature>
<evidence type="ECO:0000256" key="4">
    <source>
        <dbReference type="ARBA" id="ARBA00023136"/>
    </source>
</evidence>
<feature type="transmembrane region" description="Helical" evidence="5">
    <location>
        <begin position="43"/>
        <end position="63"/>
    </location>
</feature>
<dbReference type="InterPro" id="IPR045979">
    <property type="entry name" value="DUF5935"/>
</dbReference>
<evidence type="ECO:0000256" key="5">
    <source>
        <dbReference type="SAM" id="Phobius"/>
    </source>
</evidence>
<keyword evidence="4 5" id="KW-0472">Membrane</keyword>
<feature type="transmembrane region" description="Helical" evidence="5">
    <location>
        <begin position="239"/>
        <end position="259"/>
    </location>
</feature>
<sequence>MRDIAVTLLFFFLVYYTIRKPFIGVSAWAWITFAFPAGWAWGFSNNFRMNFSVALLTYVSYVFMKNKSKFKIDGISILLFIFWLIALISTLVTDSILVDYSWGKFENFTKLLLFYFAILLIVNKKVHVDTLIWSIVLSISSYAALESFKFLVSGGGHRVAGLSGHMLGDRNDLSVAINMSIPLIIYLISQTKHKLLRTGLIFLAILNVVAIVGTYSRGGFIGLIILAGYFLIKSKRKTLWIIVTIIALSIASSLVPSGWSDRMNSVSTASSQDGSFIGRLWAWKISVKIANNNFFGNSFLASQDPLAWGLYRTEIDDFGPIDTPPIPADKAAKAAHNLYFQVLGDLGYIGLLTYLLIIFILYLRLKKLSQKARLHGYEWCSQLSSMMSVSLIAFMMTGANVSMAYFDLFYILIALSYVIEYKIINLELDKK</sequence>
<protein>
    <submittedName>
        <fullName evidence="8">Wzy family polymerase, exosortase system type 1 associated protein</fullName>
    </submittedName>
</protein>
<organism evidence="8 9">
    <name type="scientific">Colwellia psychrerythraea</name>
    <name type="common">Vibrio psychroerythus</name>
    <dbReference type="NCBI Taxonomy" id="28229"/>
    <lineage>
        <taxon>Bacteria</taxon>
        <taxon>Pseudomonadati</taxon>
        <taxon>Pseudomonadota</taxon>
        <taxon>Gammaproteobacteria</taxon>
        <taxon>Alteromonadales</taxon>
        <taxon>Colwelliaceae</taxon>
        <taxon>Colwellia</taxon>
    </lineage>
</organism>
<keyword evidence="3 5" id="KW-1133">Transmembrane helix</keyword>